<evidence type="ECO:0000313" key="3">
    <source>
        <dbReference type="Proteomes" id="UP000053958"/>
    </source>
</evidence>
<dbReference type="EMBL" id="LASV01000103">
    <property type="protein sequence ID" value="KKA23339.1"/>
    <property type="molecule type" value="Genomic_DNA"/>
</dbReference>
<organism evidence="2 3">
    <name type="scientific">Rasamsonia emersonii (strain ATCC 16479 / CBS 393.64 / IMI 116815)</name>
    <dbReference type="NCBI Taxonomy" id="1408163"/>
    <lineage>
        <taxon>Eukaryota</taxon>
        <taxon>Fungi</taxon>
        <taxon>Dikarya</taxon>
        <taxon>Ascomycota</taxon>
        <taxon>Pezizomycotina</taxon>
        <taxon>Eurotiomycetes</taxon>
        <taxon>Eurotiomycetidae</taxon>
        <taxon>Eurotiales</taxon>
        <taxon>Trichocomaceae</taxon>
        <taxon>Rasamsonia</taxon>
    </lineage>
</organism>
<keyword evidence="3" id="KW-1185">Reference proteome</keyword>
<comment type="caution">
    <text evidence="2">The sequence shown here is derived from an EMBL/GenBank/DDBJ whole genome shotgun (WGS) entry which is preliminary data.</text>
</comment>
<name>A0A0F4YYM0_RASE3</name>
<dbReference type="RefSeq" id="XP_013329951.1">
    <property type="nucleotide sequence ID" value="XM_013474497.1"/>
</dbReference>
<reference evidence="2 3" key="1">
    <citation type="submission" date="2015-04" db="EMBL/GenBank/DDBJ databases">
        <authorList>
            <person name="Heijne W.H."/>
            <person name="Fedorova N.D."/>
            <person name="Nierman W.C."/>
            <person name="Vollebregt A.W."/>
            <person name="Zhao Z."/>
            <person name="Wu L."/>
            <person name="Kumar M."/>
            <person name="Stam H."/>
            <person name="van den Berg M.A."/>
            <person name="Pel H.J."/>
        </authorList>
    </citation>
    <scope>NUCLEOTIDE SEQUENCE [LARGE SCALE GENOMIC DNA]</scope>
    <source>
        <strain evidence="2 3">CBS 393.64</strain>
    </source>
</reference>
<dbReference type="AlphaFoldDB" id="A0A0F4YYM0"/>
<protein>
    <submittedName>
        <fullName evidence="2">Uncharacterized protein</fullName>
    </submittedName>
</protein>
<dbReference type="Proteomes" id="UP000053958">
    <property type="component" value="Unassembled WGS sequence"/>
</dbReference>
<dbReference type="GeneID" id="25314944"/>
<sequence>MPVIDPVPDKSLELASSLPKSHTLIYHLNSEKLLYQQSKSLSYHQSPPKKTNNKSKMLEEFLDRSHWHIPASFVRGFNKFFTGPFGREEELEWIKKYEDEELVGIATLQKKIRIEQRKKSLLLLQQLHEKSASEKSNNDQEELEKCERELLQARQEYWLHQQALSKLAREAPKGPWIREWELLRSIRKEHGMPLAWWEESKRCALSGGCCSRLCGCCEQPLRTYFRTKCWQIQDEH</sequence>
<gene>
    <name evidence="2" type="ORF">T310_2593</name>
</gene>
<dbReference type="STRING" id="1408163.A0A0F4YYM0"/>
<proteinExistence type="predicted"/>
<feature type="coiled-coil region" evidence="1">
    <location>
        <begin position="124"/>
        <end position="156"/>
    </location>
</feature>
<keyword evidence="1" id="KW-0175">Coiled coil</keyword>
<evidence type="ECO:0000313" key="2">
    <source>
        <dbReference type="EMBL" id="KKA23339.1"/>
    </source>
</evidence>
<accession>A0A0F4YYM0</accession>
<evidence type="ECO:0000256" key="1">
    <source>
        <dbReference type="SAM" id="Coils"/>
    </source>
</evidence>